<dbReference type="PANTHER" id="PTHR14097">
    <property type="entry name" value="OXIDOREDUCTASE HTATIP2"/>
    <property type="match status" value="1"/>
</dbReference>
<evidence type="ECO:0000313" key="2">
    <source>
        <dbReference type="EMBL" id="PZN75200.1"/>
    </source>
</evidence>
<organism evidence="2 3">
    <name type="scientific">Candidatus Methylumidiphilus alinenensis</name>
    <dbReference type="NCBI Taxonomy" id="2202197"/>
    <lineage>
        <taxon>Bacteria</taxon>
        <taxon>Pseudomonadati</taxon>
        <taxon>Pseudomonadota</taxon>
        <taxon>Gammaproteobacteria</taxon>
        <taxon>Methylococcales</taxon>
        <taxon>Candidatus Methylumidiphilus</taxon>
    </lineage>
</organism>
<evidence type="ECO:0000313" key="3">
    <source>
        <dbReference type="Proteomes" id="UP000249396"/>
    </source>
</evidence>
<name>A0A2W4SI88_9GAMM</name>
<dbReference type="InterPro" id="IPR036291">
    <property type="entry name" value="NAD(P)-bd_dom_sf"/>
</dbReference>
<proteinExistence type="predicted"/>
<dbReference type="PANTHER" id="PTHR14097:SF7">
    <property type="entry name" value="OXIDOREDUCTASE HTATIP2"/>
    <property type="match status" value="1"/>
</dbReference>
<dbReference type="Pfam" id="PF13460">
    <property type="entry name" value="NAD_binding_10"/>
    <property type="match status" value="1"/>
</dbReference>
<comment type="caution">
    <text evidence="2">The sequence shown here is derived from an EMBL/GenBank/DDBJ whole genome shotgun (WGS) entry which is preliminary data.</text>
</comment>
<gene>
    <name evidence="2" type="ORF">DM484_19340</name>
</gene>
<dbReference type="AlphaFoldDB" id="A0A2W4SI88"/>
<accession>A0A2W4SI88</accession>
<dbReference type="InterPro" id="IPR016040">
    <property type="entry name" value="NAD(P)-bd_dom"/>
</dbReference>
<reference evidence="2 3" key="1">
    <citation type="journal article" date="2018" name="Aquat. Microb. Ecol.">
        <title>Gammaproteobacterial methanotrophs dominate.</title>
        <authorList>
            <person name="Rissanen A.J."/>
            <person name="Saarenheimo J."/>
            <person name="Tiirola M."/>
            <person name="Peura S."/>
            <person name="Aalto S.L."/>
            <person name="Karvinen A."/>
            <person name="Nykanen H."/>
        </authorList>
    </citation>
    <scope>NUCLEOTIDE SEQUENCE [LARGE SCALE GENOMIC DNA]</scope>
    <source>
        <strain evidence="2">AMbin10</strain>
    </source>
</reference>
<dbReference type="SUPFAM" id="SSF51735">
    <property type="entry name" value="NAD(P)-binding Rossmann-fold domains"/>
    <property type="match status" value="1"/>
</dbReference>
<protein>
    <recommendedName>
        <fullName evidence="1">NAD(P)-binding domain-containing protein</fullName>
    </recommendedName>
</protein>
<feature type="domain" description="NAD(P)-binding" evidence="1">
    <location>
        <begin position="10"/>
        <end position="124"/>
    </location>
</feature>
<dbReference type="Proteomes" id="UP000249396">
    <property type="component" value="Unassembled WGS sequence"/>
</dbReference>
<sequence length="213" mass="23423">MAKRIALVAGATGLVGRECLRRLAGDANVEEVRALVRKPLSAETQAFGIRECRVDFDRLEEHADWFEVDWVFCALGTTMRQAGSQDAFRRVDFDYPLSVARTARAAGARHFLLVSAVGADARSRVFYNRVKGELEEAVSQLGYPSLTIARPSLLLGERSPPRIGEEIAKRLAWLFPPKWKPVQASQVASALLRAAHANVPGVQILDNSALRDG</sequence>
<dbReference type="EMBL" id="QJPH01000395">
    <property type="protein sequence ID" value="PZN75200.1"/>
    <property type="molecule type" value="Genomic_DNA"/>
</dbReference>
<dbReference type="Gene3D" id="3.40.50.720">
    <property type="entry name" value="NAD(P)-binding Rossmann-like Domain"/>
    <property type="match status" value="1"/>
</dbReference>
<evidence type="ECO:0000259" key="1">
    <source>
        <dbReference type="Pfam" id="PF13460"/>
    </source>
</evidence>